<reference evidence="7 8" key="1">
    <citation type="journal article" date="2010" name="PLoS ONE">
        <title>The genome sequence of the rumen methanogen Methanobrevibacter ruminantium reveals new possibilities for controlling ruminant methane emissions.</title>
        <authorList>
            <person name="Leahy S.C."/>
            <person name="Kelly W.J."/>
            <person name="Altermann E."/>
            <person name="Ronimus R.S."/>
            <person name="Yeoman C.J."/>
            <person name="Pacheco D.M."/>
            <person name="Li D."/>
            <person name="Kong Z."/>
            <person name="McTavish S."/>
            <person name="Sang C."/>
            <person name="Lambie S.C."/>
            <person name="Janssen P.H."/>
            <person name="Dey D."/>
            <person name="Attwood G.T."/>
        </authorList>
    </citation>
    <scope>NUCLEOTIDE SEQUENCE [LARGE SCALE GENOMIC DNA]</scope>
    <source>
        <strain evidence="8">ATCC 35063 / DSM 1093 / JCM 13430 / OCM 146 / M1</strain>
    </source>
</reference>
<organism evidence="7 8">
    <name type="scientific">Methanobrevibacter ruminantium (strain ATCC 35063 / DSM 1093 / JCM 13430 / OCM 146 / M1)</name>
    <name type="common">Methanobacterium ruminantium</name>
    <dbReference type="NCBI Taxonomy" id="634498"/>
    <lineage>
        <taxon>Archaea</taxon>
        <taxon>Methanobacteriati</taxon>
        <taxon>Methanobacteriota</taxon>
        <taxon>Methanomada group</taxon>
        <taxon>Methanobacteria</taxon>
        <taxon>Methanobacteriales</taxon>
        <taxon>Methanobacteriaceae</taxon>
        <taxon>Methanobrevibacter</taxon>
    </lineage>
</organism>
<dbReference type="InterPro" id="IPR005025">
    <property type="entry name" value="FMN_Rdtase-like_dom"/>
</dbReference>
<dbReference type="HOGENOM" id="CLU_050993_2_0_2"/>
<dbReference type="PANTHER" id="PTHR43278:SF2">
    <property type="entry name" value="IRON-SULFUR FLAVOPROTEIN"/>
    <property type="match status" value="1"/>
</dbReference>
<proteinExistence type="inferred from homology"/>
<dbReference type="eggNOG" id="arCOG02575">
    <property type="taxonomic scope" value="Archaea"/>
</dbReference>
<dbReference type="PANTHER" id="PTHR43278">
    <property type="entry name" value="NAD(P)H-DEPENDENT FMN-CONTAINING OXIDOREDUCTASE YWQN-RELATED"/>
    <property type="match status" value="1"/>
</dbReference>
<dbReference type="Pfam" id="PF03358">
    <property type="entry name" value="FMN_red"/>
    <property type="match status" value="1"/>
</dbReference>
<comment type="cofactor">
    <cofactor evidence="1">
        <name>FMN</name>
        <dbReference type="ChEBI" id="CHEBI:58210"/>
    </cofactor>
</comment>
<comment type="cofactor">
    <cofactor evidence="2">
        <name>[4Fe-4S] cluster</name>
        <dbReference type="ChEBI" id="CHEBI:49883"/>
    </cofactor>
</comment>
<dbReference type="AlphaFoldDB" id="D3E3J9"/>
<dbReference type="SUPFAM" id="SSF52218">
    <property type="entry name" value="Flavoproteins"/>
    <property type="match status" value="1"/>
</dbReference>
<evidence type="ECO:0000313" key="7">
    <source>
        <dbReference type="EMBL" id="ADC47110.1"/>
    </source>
</evidence>
<keyword evidence="3" id="KW-0285">Flavoprotein</keyword>
<dbReference type="Proteomes" id="UP000008680">
    <property type="component" value="Chromosome"/>
</dbReference>
<protein>
    <submittedName>
        <fullName evidence="7">NADPH-dependent FMN reductase</fullName>
    </submittedName>
</protein>
<name>D3E3J9_METRM</name>
<keyword evidence="8" id="KW-1185">Reference proteome</keyword>
<dbReference type="STRING" id="634498.mru_1260"/>
<evidence type="ECO:0000256" key="2">
    <source>
        <dbReference type="ARBA" id="ARBA00001966"/>
    </source>
</evidence>
<comment type="similarity">
    <text evidence="5">Belongs to the SsuE family. Isf subfamily.</text>
</comment>
<feature type="domain" description="NADPH-dependent FMN reductase-like" evidence="6">
    <location>
        <begin position="5"/>
        <end position="130"/>
    </location>
</feature>
<sequence length="205" mass="23202">MISLKTIVINAGPKKRGFNAEMAKSALRGAQSVGAEVEFIDLYRLKFTGCLSCLICMRDDFESCKCFLRDDLSPLIDRILDADCLLIAAPIFFSNPSSHYMALLERLIFCIVSNKGENLFKGKVNVGLIYTFHYDKGYFEESVRPHFKHSEDILKMLNGEVEIYSAEYDSKKTYSTSFDGEISSEDECFTLNLEKTYEIGAKLSN</sequence>
<evidence type="ECO:0000256" key="5">
    <source>
        <dbReference type="ARBA" id="ARBA00038292"/>
    </source>
</evidence>
<evidence type="ECO:0000256" key="1">
    <source>
        <dbReference type="ARBA" id="ARBA00001917"/>
    </source>
</evidence>
<keyword evidence="4" id="KW-0288">FMN</keyword>
<dbReference type="PATRIC" id="fig|634498.28.peg.1263"/>
<dbReference type="EMBL" id="CP001719">
    <property type="protein sequence ID" value="ADC47110.1"/>
    <property type="molecule type" value="Genomic_DNA"/>
</dbReference>
<evidence type="ECO:0000256" key="4">
    <source>
        <dbReference type="ARBA" id="ARBA00022643"/>
    </source>
</evidence>
<evidence type="ECO:0000259" key="6">
    <source>
        <dbReference type="Pfam" id="PF03358"/>
    </source>
</evidence>
<accession>D3E3J9</accession>
<dbReference type="InterPro" id="IPR051796">
    <property type="entry name" value="ISF_SsuE-like"/>
</dbReference>
<evidence type="ECO:0000313" key="8">
    <source>
        <dbReference type="Proteomes" id="UP000008680"/>
    </source>
</evidence>
<evidence type="ECO:0000256" key="3">
    <source>
        <dbReference type="ARBA" id="ARBA00022630"/>
    </source>
</evidence>
<dbReference type="GO" id="GO:0016491">
    <property type="term" value="F:oxidoreductase activity"/>
    <property type="evidence" value="ECO:0007669"/>
    <property type="project" value="InterPro"/>
</dbReference>
<dbReference type="Gene3D" id="3.40.50.360">
    <property type="match status" value="1"/>
</dbReference>
<gene>
    <name evidence="7" type="ordered locus">mru_1260</name>
</gene>
<dbReference type="KEGG" id="mru:mru_1260"/>
<dbReference type="InterPro" id="IPR029039">
    <property type="entry name" value="Flavoprotein-like_sf"/>
</dbReference>